<gene>
    <name evidence="11" type="ORF">PZA18_10975</name>
</gene>
<keyword evidence="3" id="KW-1003">Cell membrane</keyword>
<evidence type="ECO:0000256" key="5">
    <source>
        <dbReference type="ARBA" id="ARBA00023136"/>
    </source>
</evidence>
<keyword evidence="4" id="KW-0997">Cell inner membrane</keyword>
<protein>
    <submittedName>
        <fullName evidence="11">Efflux RND transporter periplasmic adaptor subunit</fullName>
    </submittedName>
</protein>
<evidence type="ECO:0000256" key="7">
    <source>
        <dbReference type="SAM" id="MobiDB-lite"/>
    </source>
</evidence>
<dbReference type="Proteomes" id="UP001172778">
    <property type="component" value="Unassembled WGS sequence"/>
</dbReference>
<dbReference type="Pfam" id="PF25944">
    <property type="entry name" value="Beta-barrel_RND"/>
    <property type="match status" value="1"/>
</dbReference>
<dbReference type="Gene3D" id="2.40.30.170">
    <property type="match status" value="1"/>
</dbReference>
<accession>A0ABT7DWY1</accession>
<dbReference type="Pfam" id="PF25876">
    <property type="entry name" value="HH_MFP_RND"/>
    <property type="match status" value="1"/>
</dbReference>
<sequence>MPSKKSIIIIVGLAAAVAAGFAWKDRQPKAADAGPERAGKGDSRPTPVTALIVAKRDIPMRHEFSGTVVSANQVDLRAQVAGTVAAIKVAEGASVAKGDLLVVLDDRADAAMLQKLDAQIARTRAQLADAQRALNRSRELVAQGFVSKSATDTAESNASALTAALAADQAALAAARVESGYRRIVAPMSGRVGAIAVRPGSLVQPSGAPLLTLTQFNPIEVSFSVPERLLSQLITARQADAVEVRLSVAGKPMAGKLSFVDTTVDAASGAIKAKATFANPQDLLWPGAQLQVEVTLGTLKDAIAVPAQAVMNGPNGSFVYQIGDDASAKPLPVRLLRLGEGLAVVEGISPGTKVVVEGGPNLRPGAKVQEAKPGDGPAGKSERKHKKADA</sequence>
<feature type="coiled-coil region" evidence="6">
    <location>
        <begin position="113"/>
        <end position="140"/>
    </location>
</feature>
<dbReference type="EMBL" id="JARRAF010000011">
    <property type="protein sequence ID" value="MDK2124573.1"/>
    <property type="molecule type" value="Genomic_DNA"/>
</dbReference>
<evidence type="ECO:0000259" key="9">
    <source>
        <dbReference type="Pfam" id="PF25917"/>
    </source>
</evidence>
<evidence type="ECO:0000256" key="4">
    <source>
        <dbReference type="ARBA" id="ARBA00022519"/>
    </source>
</evidence>
<comment type="subcellular location">
    <subcellularLocation>
        <location evidence="1">Cell membrane</location>
    </subcellularLocation>
</comment>
<dbReference type="Gene3D" id="1.10.287.470">
    <property type="entry name" value="Helix hairpin bin"/>
    <property type="match status" value="1"/>
</dbReference>
<name>A0ABT7DWY1_9NEIS</name>
<comment type="caution">
    <text evidence="11">The sequence shown here is derived from an EMBL/GenBank/DDBJ whole genome shotgun (WGS) entry which is preliminary data.</text>
</comment>
<evidence type="ECO:0000259" key="10">
    <source>
        <dbReference type="Pfam" id="PF25944"/>
    </source>
</evidence>
<dbReference type="InterPro" id="IPR058625">
    <property type="entry name" value="MdtA-like_BSH"/>
</dbReference>
<dbReference type="Gene3D" id="2.40.420.20">
    <property type="match status" value="1"/>
</dbReference>
<evidence type="ECO:0000313" key="11">
    <source>
        <dbReference type="EMBL" id="MDK2124573.1"/>
    </source>
</evidence>
<keyword evidence="5" id="KW-0472">Membrane</keyword>
<evidence type="ECO:0000256" key="6">
    <source>
        <dbReference type="SAM" id="Coils"/>
    </source>
</evidence>
<dbReference type="Pfam" id="PF25917">
    <property type="entry name" value="BSH_RND"/>
    <property type="match status" value="1"/>
</dbReference>
<evidence type="ECO:0000313" key="12">
    <source>
        <dbReference type="Proteomes" id="UP001172778"/>
    </source>
</evidence>
<feature type="domain" description="Multidrug resistance protein MdtA-like alpha-helical hairpin" evidence="8">
    <location>
        <begin position="113"/>
        <end position="178"/>
    </location>
</feature>
<feature type="region of interest" description="Disordered" evidence="7">
    <location>
        <begin position="356"/>
        <end position="390"/>
    </location>
</feature>
<evidence type="ECO:0000256" key="1">
    <source>
        <dbReference type="ARBA" id="ARBA00004236"/>
    </source>
</evidence>
<dbReference type="InterPro" id="IPR058626">
    <property type="entry name" value="MdtA-like_b-barrel"/>
</dbReference>
<dbReference type="NCBIfam" id="TIGR01730">
    <property type="entry name" value="RND_mfp"/>
    <property type="match status" value="1"/>
</dbReference>
<dbReference type="PANTHER" id="PTHR30469:SF36">
    <property type="entry name" value="BLL3903 PROTEIN"/>
    <property type="match status" value="1"/>
</dbReference>
<dbReference type="PANTHER" id="PTHR30469">
    <property type="entry name" value="MULTIDRUG RESISTANCE PROTEIN MDTA"/>
    <property type="match status" value="1"/>
</dbReference>
<evidence type="ECO:0000256" key="2">
    <source>
        <dbReference type="ARBA" id="ARBA00009477"/>
    </source>
</evidence>
<proteinExistence type="inferred from homology"/>
<keyword evidence="6" id="KW-0175">Coiled coil</keyword>
<dbReference type="Gene3D" id="2.40.50.100">
    <property type="match status" value="1"/>
</dbReference>
<dbReference type="SUPFAM" id="SSF111369">
    <property type="entry name" value="HlyD-like secretion proteins"/>
    <property type="match status" value="1"/>
</dbReference>
<dbReference type="InterPro" id="IPR006143">
    <property type="entry name" value="RND_pump_MFP"/>
</dbReference>
<dbReference type="RefSeq" id="WP_284100886.1">
    <property type="nucleotide sequence ID" value="NZ_JARRAF010000011.1"/>
</dbReference>
<evidence type="ECO:0000256" key="3">
    <source>
        <dbReference type="ARBA" id="ARBA00022475"/>
    </source>
</evidence>
<organism evidence="11 12">
    <name type="scientific">Parachitinimonas caeni</name>
    <dbReference type="NCBI Taxonomy" id="3031301"/>
    <lineage>
        <taxon>Bacteria</taxon>
        <taxon>Pseudomonadati</taxon>
        <taxon>Pseudomonadota</taxon>
        <taxon>Betaproteobacteria</taxon>
        <taxon>Neisseriales</taxon>
        <taxon>Chitinibacteraceae</taxon>
        <taxon>Parachitinimonas</taxon>
    </lineage>
</organism>
<dbReference type="InterPro" id="IPR058624">
    <property type="entry name" value="MdtA-like_HH"/>
</dbReference>
<reference evidence="11" key="1">
    <citation type="submission" date="2023-03" db="EMBL/GenBank/DDBJ databases">
        <title>Chitinimonas shenzhenensis gen. nov., sp. nov., a novel member of family Burkholderiaceae isolated from activated sludge collected in Shen Zhen, China.</title>
        <authorList>
            <person name="Wang X."/>
        </authorList>
    </citation>
    <scope>NUCLEOTIDE SEQUENCE</scope>
    <source>
        <strain evidence="11">DQS-5</strain>
    </source>
</reference>
<feature type="domain" description="Multidrug resistance protein MdtA-like barrel-sandwich hybrid" evidence="9">
    <location>
        <begin position="72"/>
        <end position="205"/>
    </location>
</feature>
<feature type="domain" description="Multidrug resistance protein MdtA-like beta-barrel" evidence="10">
    <location>
        <begin position="218"/>
        <end position="297"/>
    </location>
</feature>
<keyword evidence="12" id="KW-1185">Reference proteome</keyword>
<evidence type="ECO:0000259" key="8">
    <source>
        <dbReference type="Pfam" id="PF25876"/>
    </source>
</evidence>
<comment type="similarity">
    <text evidence="2">Belongs to the membrane fusion protein (MFP) (TC 8.A.1) family.</text>
</comment>